<proteinExistence type="predicted"/>
<sequence length="167" mass="19461">MATTTILQLISNSNVFSPLVSGVVAATVALCGQYYFFLKNRNEERYQKLYGPLIYQLLKMRLLTSNREQLTAEIMQELRDPSQRIEEMQTHGRPLVLEWIKHKESIEKLFEEYPGQIKNEDIGLVGDFLDGCIKRKITEDGKNWYTTEERTNKLMTAIQALQERFLP</sequence>
<accession>A0A1F6E4D5</accession>
<dbReference type="EMBL" id="MFLL01000032">
    <property type="protein sequence ID" value="OGG68508.1"/>
    <property type="molecule type" value="Genomic_DNA"/>
</dbReference>
<dbReference type="AlphaFoldDB" id="A0A1F6E4D5"/>
<comment type="caution">
    <text evidence="2">The sequence shown here is derived from an EMBL/GenBank/DDBJ whole genome shotgun (WGS) entry which is preliminary data.</text>
</comment>
<name>A0A1F6E4D5_9BACT</name>
<reference evidence="2 3" key="1">
    <citation type="journal article" date="2016" name="Nat. Commun.">
        <title>Thousands of microbial genomes shed light on interconnected biogeochemical processes in an aquifer system.</title>
        <authorList>
            <person name="Anantharaman K."/>
            <person name="Brown C.T."/>
            <person name="Hug L.A."/>
            <person name="Sharon I."/>
            <person name="Castelle C.J."/>
            <person name="Probst A.J."/>
            <person name="Thomas B.C."/>
            <person name="Singh A."/>
            <person name="Wilkins M.J."/>
            <person name="Karaoz U."/>
            <person name="Brodie E.L."/>
            <person name="Williams K.H."/>
            <person name="Hubbard S.S."/>
            <person name="Banfield J.F."/>
        </authorList>
    </citation>
    <scope>NUCLEOTIDE SEQUENCE [LARGE SCALE GENOMIC DNA]</scope>
</reference>
<dbReference type="Proteomes" id="UP000176914">
    <property type="component" value="Unassembled WGS sequence"/>
</dbReference>
<keyword evidence="1" id="KW-1133">Transmembrane helix</keyword>
<protein>
    <submittedName>
        <fullName evidence="2">Uncharacterized protein</fullName>
    </submittedName>
</protein>
<evidence type="ECO:0000313" key="2">
    <source>
        <dbReference type="EMBL" id="OGG68508.1"/>
    </source>
</evidence>
<evidence type="ECO:0000256" key="1">
    <source>
        <dbReference type="SAM" id="Phobius"/>
    </source>
</evidence>
<keyword evidence="1" id="KW-0472">Membrane</keyword>
<gene>
    <name evidence="2" type="ORF">A3C20_02125</name>
</gene>
<evidence type="ECO:0000313" key="3">
    <source>
        <dbReference type="Proteomes" id="UP000176914"/>
    </source>
</evidence>
<keyword evidence="1" id="KW-0812">Transmembrane</keyword>
<organism evidence="2 3">
    <name type="scientific">Candidatus Kaiserbacteria bacterium RIFCSPHIGHO2_02_FULL_55_25</name>
    <dbReference type="NCBI Taxonomy" id="1798498"/>
    <lineage>
        <taxon>Bacteria</taxon>
        <taxon>Candidatus Kaiseribacteriota</taxon>
    </lineage>
</organism>
<feature type="transmembrane region" description="Helical" evidence="1">
    <location>
        <begin position="15"/>
        <end position="38"/>
    </location>
</feature>